<accession>A0ABT5VWC8</accession>
<dbReference type="EMBL" id="JAKJSC010000005">
    <property type="protein sequence ID" value="MDE5419726.1"/>
    <property type="molecule type" value="Genomic_DNA"/>
</dbReference>
<name>A0ABT5VWC8_9BACT</name>
<dbReference type="Proteomes" id="UP001528920">
    <property type="component" value="Unassembled WGS sequence"/>
</dbReference>
<organism evidence="1 2">
    <name type="scientific">Paralabilibaculum antarcticum</name>
    <dbReference type="NCBI Taxonomy" id="2912572"/>
    <lineage>
        <taxon>Bacteria</taxon>
        <taxon>Pseudomonadati</taxon>
        <taxon>Bacteroidota</taxon>
        <taxon>Bacteroidia</taxon>
        <taxon>Marinilabiliales</taxon>
        <taxon>Marinifilaceae</taxon>
        <taxon>Paralabilibaculum</taxon>
    </lineage>
</organism>
<protein>
    <recommendedName>
        <fullName evidence="3">DUF695 domain-containing protein</fullName>
    </recommendedName>
</protein>
<gene>
    <name evidence="1" type="ORF">L3049_17165</name>
</gene>
<keyword evidence="2" id="KW-1185">Reference proteome</keyword>
<evidence type="ECO:0000313" key="1">
    <source>
        <dbReference type="EMBL" id="MDE5419726.1"/>
    </source>
</evidence>
<sequence length="190" mass="21976">MSKVRLEIDGIRIYRPKRSWKLYFVIIADHPTENDKMMVTTIPQEPFKLSKRHDNEYFFDTDQSGSEGLYILSREMPEDRELNVHIYLRHTRKAQRDLGEILKEIETGIAGDAFGIVTDLVGAATVPWLVISKKAVSLVGKILKDIPDRDFGFISAFERFGPEFEKQTEIDREKEFTGDASLIYSWSLDE</sequence>
<dbReference type="RefSeq" id="WP_275111055.1">
    <property type="nucleotide sequence ID" value="NZ_JAKJSC010000005.1"/>
</dbReference>
<evidence type="ECO:0008006" key="3">
    <source>
        <dbReference type="Google" id="ProtNLM"/>
    </source>
</evidence>
<comment type="caution">
    <text evidence="1">The sequence shown here is derived from an EMBL/GenBank/DDBJ whole genome shotgun (WGS) entry which is preliminary data.</text>
</comment>
<evidence type="ECO:0000313" key="2">
    <source>
        <dbReference type="Proteomes" id="UP001528920"/>
    </source>
</evidence>
<proteinExistence type="predicted"/>
<reference evidence="1 2" key="1">
    <citation type="submission" date="2022-01" db="EMBL/GenBank/DDBJ databases">
        <title>Labilibaculum sp. nov, a marine bacterium isolated from Antarctica.</title>
        <authorList>
            <person name="Dai W."/>
        </authorList>
    </citation>
    <scope>NUCLEOTIDE SEQUENCE [LARGE SCALE GENOMIC DNA]</scope>
    <source>
        <strain evidence="1 2">DW002</strain>
    </source>
</reference>